<proteinExistence type="predicted"/>
<evidence type="ECO:0000313" key="2">
    <source>
        <dbReference type="EMBL" id="MBB3077595.1"/>
    </source>
</evidence>
<accession>A0A7W5F2H4</accession>
<protein>
    <submittedName>
        <fullName evidence="2">Uncharacterized protein</fullName>
    </submittedName>
</protein>
<feature type="compositionally biased region" description="Basic residues" evidence="1">
    <location>
        <begin position="22"/>
        <end position="37"/>
    </location>
</feature>
<dbReference type="EMBL" id="JACHXE010000004">
    <property type="protein sequence ID" value="MBB3077595.1"/>
    <property type="molecule type" value="Genomic_DNA"/>
</dbReference>
<feature type="region of interest" description="Disordered" evidence="1">
    <location>
        <begin position="13"/>
        <end position="37"/>
    </location>
</feature>
<evidence type="ECO:0000313" key="3">
    <source>
        <dbReference type="Proteomes" id="UP000572907"/>
    </source>
</evidence>
<sequence length="61" mass="6693">MCNCTLPGALHTGDPTPLLRLRQGRSHQARQTGSRRTKKIALDPAESNAIYDAPCYMPAKL</sequence>
<evidence type="ECO:0000256" key="1">
    <source>
        <dbReference type="SAM" id="MobiDB-lite"/>
    </source>
</evidence>
<dbReference type="Proteomes" id="UP000572907">
    <property type="component" value="Unassembled WGS sequence"/>
</dbReference>
<name>A0A7W5F2H4_9ACTN</name>
<organism evidence="2 3">
    <name type="scientific">Streptomyces violarus</name>
    <dbReference type="NCBI Taxonomy" id="67380"/>
    <lineage>
        <taxon>Bacteria</taxon>
        <taxon>Bacillati</taxon>
        <taxon>Actinomycetota</taxon>
        <taxon>Actinomycetes</taxon>
        <taxon>Kitasatosporales</taxon>
        <taxon>Streptomycetaceae</taxon>
        <taxon>Streptomyces</taxon>
    </lineage>
</organism>
<gene>
    <name evidence="2" type="ORF">FHS41_004102</name>
</gene>
<reference evidence="2 3" key="1">
    <citation type="submission" date="2020-08" db="EMBL/GenBank/DDBJ databases">
        <title>Genomic Encyclopedia of Type Strains, Phase III (KMG-III): the genomes of soil and plant-associated and newly described type strains.</title>
        <authorList>
            <person name="Whitman W."/>
        </authorList>
    </citation>
    <scope>NUCLEOTIDE SEQUENCE [LARGE SCALE GENOMIC DNA]</scope>
    <source>
        <strain evidence="2 3">CECT 3237</strain>
    </source>
</reference>
<dbReference type="AlphaFoldDB" id="A0A7W5F2H4"/>
<comment type="caution">
    <text evidence="2">The sequence shown here is derived from an EMBL/GenBank/DDBJ whole genome shotgun (WGS) entry which is preliminary data.</text>
</comment>
<keyword evidence="3" id="KW-1185">Reference proteome</keyword>